<dbReference type="Gene3D" id="1.10.10.10">
    <property type="entry name" value="Winged helix-like DNA-binding domain superfamily/Winged helix DNA-binding domain"/>
    <property type="match status" value="1"/>
</dbReference>
<keyword evidence="7" id="KW-1185">Reference proteome</keyword>
<dbReference type="SUPFAM" id="SSF46785">
    <property type="entry name" value="Winged helix' DNA-binding domain"/>
    <property type="match status" value="1"/>
</dbReference>
<dbReference type="GO" id="GO:0003700">
    <property type="term" value="F:DNA-binding transcription factor activity"/>
    <property type="evidence" value="ECO:0007669"/>
    <property type="project" value="InterPro"/>
</dbReference>
<dbReference type="Pfam" id="PF03466">
    <property type="entry name" value="LysR_substrate"/>
    <property type="match status" value="1"/>
</dbReference>
<sequence>MRFDLTDLRLFLAIYEAGTITGGAQRCHMTLASASERVRGMEQDLGVPLLTRQRHGVHPTAAGRALLHHARNVLAHVDRMRGDLDQFGQGLKGHVRLLCNTAALSEHLPDLLGGFLLQHPRVSADVDEKTSTDIAHALREGAADIGIVADSADIQGLQAYPFRPDPLVVVAPRGHPLAARRHVALSDLAGLDFVGLAEGSALQDHIAQHARRAGVVLNTRIRLRSFDAVCHLVGRGVGVGIVPDAAARRCARKAGIRAVPLDAPWARRNLLLCVLRADDLPAYAVQLLDYLRAAALPAAARPH</sequence>
<dbReference type="Proteomes" id="UP000216947">
    <property type="component" value="Unassembled WGS sequence"/>
</dbReference>
<dbReference type="InterPro" id="IPR000847">
    <property type="entry name" value="LysR_HTH_N"/>
</dbReference>
<dbReference type="InterPro" id="IPR005119">
    <property type="entry name" value="LysR_subst-bd"/>
</dbReference>
<keyword evidence="3" id="KW-0238">DNA-binding</keyword>
<dbReference type="AlphaFoldDB" id="A0A261RKU6"/>
<dbReference type="Gene3D" id="3.40.190.290">
    <property type="match status" value="1"/>
</dbReference>
<evidence type="ECO:0000259" key="5">
    <source>
        <dbReference type="PROSITE" id="PS50931"/>
    </source>
</evidence>
<reference evidence="7" key="1">
    <citation type="submission" date="2017-05" db="EMBL/GenBank/DDBJ databases">
        <title>Complete and WGS of Bordetella genogroups.</title>
        <authorList>
            <person name="Spilker T."/>
            <person name="Lipuma J."/>
        </authorList>
    </citation>
    <scope>NUCLEOTIDE SEQUENCE [LARGE SCALE GENOMIC DNA]</scope>
    <source>
        <strain evidence="7">AU18089</strain>
    </source>
</reference>
<dbReference type="Pfam" id="PF00126">
    <property type="entry name" value="HTH_1"/>
    <property type="match status" value="1"/>
</dbReference>
<evidence type="ECO:0000256" key="2">
    <source>
        <dbReference type="ARBA" id="ARBA00023015"/>
    </source>
</evidence>
<proteinExistence type="inferred from homology"/>
<dbReference type="PROSITE" id="PS50931">
    <property type="entry name" value="HTH_LYSR"/>
    <property type="match status" value="1"/>
</dbReference>
<dbReference type="SUPFAM" id="SSF53850">
    <property type="entry name" value="Periplasmic binding protein-like II"/>
    <property type="match status" value="1"/>
</dbReference>
<evidence type="ECO:0000256" key="4">
    <source>
        <dbReference type="ARBA" id="ARBA00023163"/>
    </source>
</evidence>
<evidence type="ECO:0000256" key="3">
    <source>
        <dbReference type="ARBA" id="ARBA00023125"/>
    </source>
</evidence>
<dbReference type="PANTHER" id="PTHR30419:SF2">
    <property type="entry name" value="LYSR FAMILY TRANSCRIPTIONAL REGULATOR"/>
    <property type="match status" value="1"/>
</dbReference>
<dbReference type="EMBL" id="NEVK01000003">
    <property type="protein sequence ID" value="OZI24923.1"/>
    <property type="molecule type" value="Genomic_DNA"/>
</dbReference>
<dbReference type="CDD" id="cd08421">
    <property type="entry name" value="PBP2_LTTR_like_1"/>
    <property type="match status" value="1"/>
</dbReference>
<keyword evidence="2" id="KW-0805">Transcription regulation</keyword>
<dbReference type="InterPro" id="IPR036390">
    <property type="entry name" value="WH_DNA-bd_sf"/>
</dbReference>
<dbReference type="RefSeq" id="WP_094796205.1">
    <property type="nucleotide sequence ID" value="NZ_NEVK01000003.1"/>
</dbReference>
<dbReference type="PANTHER" id="PTHR30419">
    <property type="entry name" value="HTH-TYPE TRANSCRIPTIONAL REGULATOR YBHD"/>
    <property type="match status" value="1"/>
</dbReference>
<evidence type="ECO:0000313" key="6">
    <source>
        <dbReference type="EMBL" id="OZI24923.1"/>
    </source>
</evidence>
<protein>
    <submittedName>
        <fullName evidence="6">LysR family transcriptional regulator</fullName>
    </submittedName>
</protein>
<keyword evidence="4" id="KW-0804">Transcription</keyword>
<evidence type="ECO:0000313" key="7">
    <source>
        <dbReference type="Proteomes" id="UP000216947"/>
    </source>
</evidence>
<dbReference type="GO" id="GO:0003677">
    <property type="term" value="F:DNA binding"/>
    <property type="evidence" value="ECO:0007669"/>
    <property type="project" value="UniProtKB-KW"/>
</dbReference>
<dbReference type="GO" id="GO:0005829">
    <property type="term" value="C:cytosol"/>
    <property type="evidence" value="ECO:0007669"/>
    <property type="project" value="TreeGrafter"/>
</dbReference>
<comment type="similarity">
    <text evidence="1">Belongs to the LysR transcriptional regulatory family.</text>
</comment>
<comment type="caution">
    <text evidence="6">The sequence shown here is derived from an EMBL/GenBank/DDBJ whole genome shotgun (WGS) entry which is preliminary data.</text>
</comment>
<evidence type="ECO:0000256" key="1">
    <source>
        <dbReference type="ARBA" id="ARBA00009437"/>
    </source>
</evidence>
<gene>
    <name evidence="6" type="ORF">CAL19_05410</name>
</gene>
<feature type="domain" description="HTH lysR-type" evidence="5">
    <location>
        <begin position="3"/>
        <end position="60"/>
    </location>
</feature>
<accession>A0A261RKU6</accession>
<organism evidence="6 7">
    <name type="scientific">Bordetella genomosp. 7</name>
    <dbReference type="NCBI Taxonomy" id="1416805"/>
    <lineage>
        <taxon>Bacteria</taxon>
        <taxon>Pseudomonadati</taxon>
        <taxon>Pseudomonadota</taxon>
        <taxon>Betaproteobacteria</taxon>
        <taxon>Burkholderiales</taxon>
        <taxon>Alcaligenaceae</taxon>
        <taxon>Bordetella</taxon>
    </lineage>
</organism>
<dbReference type="InterPro" id="IPR050950">
    <property type="entry name" value="HTH-type_LysR_regulators"/>
</dbReference>
<name>A0A261RKU6_9BORD</name>
<dbReference type="InterPro" id="IPR036388">
    <property type="entry name" value="WH-like_DNA-bd_sf"/>
</dbReference>